<dbReference type="EMBL" id="PJQY01003578">
    <property type="protein sequence ID" value="PQM36142.1"/>
    <property type="molecule type" value="Genomic_DNA"/>
</dbReference>
<name>A0A314UH89_PRUYE</name>
<dbReference type="OrthoDB" id="598235at2759"/>
<keyword evidence="2" id="KW-1185">Reference proteome</keyword>
<protein>
    <submittedName>
        <fullName evidence="1">Uncharacterized protein</fullName>
    </submittedName>
</protein>
<accession>A0A314UH89</accession>
<proteinExistence type="predicted"/>
<sequence length="120" mass="13703">MTQLKNLGISNVKERDEEDLCASIQEMKVLSMLVYVADGEEFLRVDALSSPPPYLDSLDWSANWKRYHIGFVHSTLSHFVSAWVRLEEDLLPHIEALPSLRSLWLIMPLLGKSYVSTEAL</sequence>
<gene>
    <name evidence="1" type="ORF">Pyn_04548</name>
</gene>
<evidence type="ECO:0000313" key="1">
    <source>
        <dbReference type="EMBL" id="PQM36142.1"/>
    </source>
</evidence>
<dbReference type="AlphaFoldDB" id="A0A314UH89"/>
<reference evidence="1 2" key="1">
    <citation type="submission" date="2018-02" db="EMBL/GenBank/DDBJ databases">
        <title>Draft genome of wild Prunus yedoensis var. nudiflora.</title>
        <authorList>
            <person name="Baek S."/>
            <person name="Kim J.-H."/>
            <person name="Choi K."/>
            <person name="Kim G.-B."/>
            <person name="Cho A."/>
            <person name="Jang H."/>
            <person name="Shin C.-H."/>
            <person name="Yu H.-J."/>
            <person name="Mun J.-H."/>
        </authorList>
    </citation>
    <scope>NUCLEOTIDE SEQUENCE [LARGE SCALE GENOMIC DNA]</scope>
    <source>
        <strain evidence="2">cv. Jeju island</strain>
        <tissue evidence="1">Leaf</tissue>
    </source>
</reference>
<dbReference type="Proteomes" id="UP000250321">
    <property type="component" value="Unassembled WGS sequence"/>
</dbReference>
<evidence type="ECO:0000313" key="2">
    <source>
        <dbReference type="Proteomes" id="UP000250321"/>
    </source>
</evidence>
<organism evidence="1 2">
    <name type="scientific">Prunus yedoensis var. nudiflora</name>
    <dbReference type="NCBI Taxonomy" id="2094558"/>
    <lineage>
        <taxon>Eukaryota</taxon>
        <taxon>Viridiplantae</taxon>
        <taxon>Streptophyta</taxon>
        <taxon>Embryophyta</taxon>
        <taxon>Tracheophyta</taxon>
        <taxon>Spermatophyta</taxon>
        <taxon>Magnoliopsida</taxon>
        <taxon>eudicotyledons</taxon>
        <taxon>Gunneridae</taxon>
        <taxon>Pentapetalae</taxon>
        <taxon>rosids</taxon>
        <taxon>fabids</taxon>
        <taxon>Rosales</taxon>
        <taxon>Rosaceae</taxon>
        <taxon>Amygdaloideae</taxon>
        <taxon>Amygdaleae</taxon>
        <taxon>Prunus</taxon>
    </lineage>
</organism>
<comment type="caution">
    <text evidence="1">The sequence shown here is derived from an EMBL/GenBank/DDBJ whole genome shotgun (WGS) entry which is preliminary data.</text>
</comment>